<dbReference type="Proteomes" id="UP000479000">
    <property type="component" value="Unassembled WGS sequence"/>
</dbReference>
<dbReference type="InterPro" id="IPR000477">
    <property type="entry name" value="RT_dom"/>
</dbReference>
<dbReference type="Pfam" id="PF23055">
    <property type="entry name" value="DUF7041"/>
    <property type="match status" value="1"/>
</dbReference>
<keyword evidence="7" id="KW-0695">RNA-directed DNA polymerase</keyword>
<dbReference type="EMBL" id="CADCXU010031879">
    <property type="protein sequence ID" value="CAB0017719.1"/>
    <property type="molecule type" value="Genomic_DNA"/>
</dbReference>
<accession>A0A6H5HNB0</accession>
<dbReference type="GO" id="GO:0004519">
    <property type="term" value="F:endonuclease activity"/>
    <property type="evidence" value="ECO:0007669"/>
    <property type="project" value="UniProtKB-KW"/>
</dbReference>
<dbReference type="SUPFAM" id="SSF56672">
    <property type="entry name" value="DNA/RNA polymerases"/>
    <property type="match status" value="1"/>
</dbReference>
<dbReference type="InterPro" id="IPR055469">
    <property type="entry name" value="DUF7041"/>
</dbReference>
<keyword evidence="4" id="KW-0540">Nuclease</keyword>
<keyword evidence="3" id="KW-0548">Nucleotidyltransferase</keyword>
<sequence length="533" mass="60182">MSHSGEGTTGTSAAAQTKAVHFIPPPFWKANVPIWFGQVEAQFRMKGINDDGDRFDCVIGAIDSSVLAQVGDLITNPPALNKYDTLKTRLIGCFSDSEEKKLQKLLQETKLGDQRPSHLLREMRELANNRVSEEILKTLWLQRLPANVQGILSVSADPNLATLAILADKILEVTETKSNSISAVNCREPQDDRYNDLVDKIDALARKFENWTGDLQVCDAPTLTTIRETTVYHSLLAEYKDLTKPSFLNKTPAHNVVHHIITKGPPVVSRFRRLDPAKYAIAKKEFDFMVQQGICRPSKSSWATPLHMVPKKTGDWRPCGDYRALNAVTEPDRYPLPNIKDLVHGLHGKTIFSKIDLLKAYHQIPVAPEDISKTAIITPFGLFEFPQMTFGLCNAAQTFQRFINEVTRGLDNVRAYIDDCLVASSSVEEHLNDLRTLFERFRAYGIVINAAKCEFGVSQIEFLGHLVTQDGVKPLPTQVEKILSFEKPKDVKSLRRYLGMLNFLSKFHSTGCRDFSRPKRLFERLPWKTERCN</sequence>
<evidence type="ECO:0000256" key="2">
    <source>
        <dbReference type="ARBA" id="ARBA00022679"/>
    </source>
</evidence>
<dbReference type="PANTHER" id="PTHR37984">
    <property type="entry name" value="PROTEIN CBG26694"/>
    <property type="match status" value="1"/>
</dbReference>
<dbReference type="Pfam" id="PF00078">
    <property type="entry name" value="RVT_1"/>
    <property type="match status" value="1"/>
</dbReference>
<keyword evidence="6" id="KW-0378">Hydrolase</keyword>
<dbReference type="OrthoDB" id="6628848at2759"/>
<dbReference type="GO" id="GO:0008233">
    <property type="term" value="F:peptidase activity"/>
    <property type="evidence" value="ECO:0007669"/>
    <property type="project" value="UniProtKB-KW"/>
</dbReference>
<dbReference type="Gene3D" id="3.30.70.270">
    <property type="match status" value="1"/>
</dbReference>
<reference evidence="9 10" key="1">
    <citation type="submission" date="2020-02" db="EMBL/GenBank/DDBJ databases">
        <authorList>
            <person name="Ferguson B K."/>
        </authorList>
    </citation>
    <scope>NUCLEOTIDE SEQUENCE [LARGE SCALE GENOMIC DNA]</scope>
</reference>
<name>A0A6H5HNB0_9HEMI</name>
<proteinExistence type="predicted"/>
<dbReference type="GO" id="GO:0003964">
    <property type="term" value="F:RNA-directed DNA polymerase activity"/>
    <property type="evidence" value="ECO:0007669"/>
    <property type="project" value="UniProtKB-KW"/>
</dbReference>
<evidence type="ECO:0000313" key="9">
    <source>
        <dbReference type="EMBL" id="CAB0017719.1"/>
    </source>
</evidence>
<keyword evidence="10" id="KW-1185">Reference proteome</keyword>
<keyword evidence="5" id="KW-0255">Endonuclease</keyword>
<keyword evidence="2" id="KW-0808">Transferase</keyword>
<dbReference type="InterPro" id="IPR043128">
    <property type="entry name" value="Rev_trsase/Diguanyl_cyclase"/>
</dbReference>
<dbReference type="FunFam" id="3.10.10.10:FF:000007">
    <property type="entry name" value="Retrovirus-related Pol polyprotein from transposon 17.6-like Protein"/>
    <property type="match status" value="1"/>
</dbReference>
<evidence type="ECO:0000256" key="3">
    <source>
        <dbReference type="ARBA" id="ARBA00022695"/>
    </source>
</evidence>
<dbReference type="CDD" id="cd01647">
    <property type="entry name" value="RT_LTR"/>
    <property type="match status" value="1"/>
</dbReference>
<evidence type="ECO:0000256" key="7">
    <source>
        <dbReference type="ARBA" id="ARBA00022918"/>
    </source>
</evidence>
<evidence type="ECO:0000313" key="10">
    <source>
        <dbReference type="Proteomes" id="UP000479000"/>
    </source>
</evidence>
<dbReference type="Gene3D" id="3.10.10.10">
    <property type="entry name" value="HIV Type 1 Reverse Transcriptase, subunit A, domain 1"/>
    <property type="match status" value="1"/>
</dbReference>
<evidence type="ECO:0000259" key="8">
    <source>
        <dbReference type="PROSITE" id="PS50878"/>
    </source>
</evidence>
<dbReference type="PROSITE" id="PS50878">
    <property type="entry name" value="RT_POL"/>
    <property type="match status" value="1"/>
</dbReference>
<protein>
    <recommendedName>
        <fullName evidence="8">Reverse transcriptase domain-containing protein</fullName>
    </recommendedName>
</protein>
<dbReference type="InterPro" id="IPR050951">
    <property type="entry name" value="Retrovirus_Pol_polyprotein"/>
</dbReference>
<organism evidence="9 10">
    <name type="scientific">Nesidiocoris tenuis</name>
    <dbReference type="NCBI Taxonomy" id="355587"/>
    <lineage>
        <taxon>Eukaryota</taxon>
        <taxon>Metazoa</taxon>
        <taxon>Ecdysozoa</taxon>
        <taxon>Arthropoda</taxon>
        <taxon>Hexapoda</taxon>
        <taxon>Insecta</taxon>
        <taxon>Pterygota</taxon>
        <taxon>Neoptera</taxon>
        <taxon>Paraneoptera</taxon>
        <taxon>Hemiptera</taxon>
        <taxon>Heteroptera</taxon>
        <taxon>Panheteroptera</taxon>
        <taxon>Cimicomorpha</taxon>
        <taxon>Miridae</taxon>
        <taxon>Dicyphina</taxon>
        <taxon>Nesidiocoris</taxon>
    </lineage>
</organism>
<keyword evidence="1" id="KW-0645">Protease</keyword>
<evidence type="ECO:0000256" key="6">
    <source>
        <dbReference type="ARBA" id="ARBA00022801"/>
    </source>
</evidence>
<dbReference type="InterPro" id="IPR043502">
    <property type="entry name" value="DNA/RNA_pol_sf"/>
</dbReference>
<gene>
    <name evidence="9" type="ORF">NTEN_LOCUS21672</name>
</gene>
<dbReference type="PANTHER" id="PTHR37984:SF5">
    <property type="entry name" value="PROTEIN NYNRIN-LIKE"/>
    <property type="match status" value="1"/>
</dbReference>
<dbReference type="GO" id="GO:0006508">
    <property type="term" value="P:proteolysis"/>
    <property type="evidence" value="ECO:0007669"/>
    <property type="project" value="UniProtKB-KW"/>
</dbReference>
<evidence type="ECO:0000256" key="4">
    <source>
        <dbReference type="ARBA" id="ARBA00022722"/>
    </source>
</evidence>
<feature type="domain" description="Reverse transcriptase" evidence="8">
    <location>
        <begin position="290"/>
        <end position="467"/>
    </location>
</feature>
<evidence type="ECO:0000256" key="1">
    <source>
        <dbReference type="ARBA" id="ARBA00022670"/>
    </source>
</evidence>
<dbReference type="AlphaFoldDB" id="A0A6H5HNB0"/>
<evidence type="ECO:0000256" key="5">
    <source>
        <dbReference type="ARBA" id="ARBA00022759"/>
    </source>
</evidence>